<gene>
    <name evidence="1" type="ORF">ETB97_003403</name>
</gene>
<proteinExistence type="predicted"/>
<dbReference type="SUPFAM" id="SSF54427">
    <property type="entry name" value="NTF2-like"/>
    <property type="match status" value="1"/>
</dbReference>
<protein>
    <recommendedName>
        <fullName evidence="3">Pathogen-related protein</fullName>
    </recommendedName>
</protein>
<reference evidence="1 2" key="1">
    <citation type="submission" date="2019-04" db="EMBL/GenBank/DDBJ databases">
        <title>Aspergillus burnettii sp. nov., novel species from soil in southeast Queensland.</title>
        <authorList>
            <person name="Gilchrist C.L.M."/>
            <person name="Pitt J.I."/>
            <person name="Lange L."/>
            <person name="Lacey H.J."/>
            <person name="Vuong D."/>
            <person name="Midgley D.J."/>
            <person name="Greenfield P."/>
            <person name="Bradbury M."/>
            <person name="Lacey E."/>
            <person name="Busk P.K."/>
            <person name="Pilgaard B."/>
            <person name="Chooi Y.H."/>
            <person name="Piggott A.M."/>
        </authorList>
    </citation>
    <scope>NUCLEOTIDE SEQUENCE [LARGE SCALE GENOMIC DNA]</scope>
    <source>
        <strain evidence="1 2">FRR 5400</strain>
    </source>
</reference>
<organism evidence="1 2">
    <name type="scientific">Petromyces alliaceus</name>
    <name type="common">Aspergillus alliaceus</name>
    <dbReference type="NCBI Taxonomy" id="209559"/>
    <lineage>
        <taxon>Eukaryota</taxon>
        <taxon>Fungi</taxon>
        <taxon>Dikarya</taxon>
        <taxon>Ascomycota</taxon>
        <taxon>Pezizomycotina</taxon>
        <taxon>Eurotiomycetes</taxon>
        <taxon>Eurotiomycetidae</taxon>
        <taxon>Eurotiales</taxon>
        <taxon>Aspergillaceae</taxon>
        <taxon>Aspergillus</taxon>
        <taxon>Aspergillus subgen. Circumdati</taxon>
    </lineage>
</organism>
<accession>A0A8H6EAG7</accession>
<keyword evidence="2" id="KW-1185">Reference proteome</keyword>
<comment type="caution">
    <text evidence="1">The sequence shown here is derived from an EMBL/GenBank/DDBJ whole genome shotgun (WGS) entry which is preliminary data.</text>
</comment>
<dbReference type="Gene3D" id="3.10.450.50">
    <property type="match status" value="1"/>
</dbReference>
<dbReference type="EMBL" id="SPNV01000018">
    <property type="protein sequence ID" value="KAF5865559.1"/>
    <property type="molecule type" value="Genomic_DNA"/>
</dbReference>
<evidence type="ECO:0000313" key="1">
    <source>
        <dbReference type="EMBL" id="KAF5865559.1"/>
    </source>
</evidence>
<dbReference type="AlphaFoldDB" id="A0A8H6EAG7"/>
<evidence type="ECO:0000313" key="2">
    <source>
        <dbReference type="Proteomes" id="UP000541154"/>
    </source>
</evidence>
<dbReference type="InterPro" id="IPR053218">
    <property type="entry name" value="Pathogen-related_defense"/>
</dbReference>
<evidence type="ECO:0008006" key="3">
    <source>
        <dbReference type="Google" id="ProtNLM"/>
    </source>
</evidence>
<dbReference type="Proteomes" id="UP000541154">
    <property type="component" value="Unassembled WGS sequence"/>
</dbReference>
<name>A0A8H6EAG7_PETAA</name>
<dbReference type="PANTHER" id="PTHR31723">
    <property type="entry name" value="PATHOGENESIS-RELATED FAMILY PROTEIN"/>
    <property type="match status" value="1"/>
</dbReference>
<dbReference type="InterPro" id="IPR032710">
    <property type="entry name" value="NTF2-like_dom_sf"/>
</dbReference>
<sequence>MGDTPALPDYVLDPDAVLKDTEAAWRHGQPPNYSKTREFYEKTKAKTMTHEAGSLPDLVEKLVKNWEIEASFKTSLADWRTIDQKKYTFSLNGGTPQSGEHMLQVGTYNALLTASSYYDPAHNDFETSHKAFKRMMPTFAWEVKEVYSGPPTVIFKWRHWGNMANDYVGYNDRGEKVSVKAHGGLIDIQGIVIAKVNDKLELESIDVWYDPMDMFRQIARDSAETIADTASAARGCPFSGAAKTSSE</sequence>
<dbReference type="PANTHER" id="PTHR31723:SF10">
    <property type="entry name" value="PATHOGEN-RELATED PROTEIN"/>
    <property type="match status" value="1"/>
</dbReference>